<keyword evidence="5" id="KW-1003">Cell membrane</keyword>
<evidence type="ECO:0000256" key="8">
    <source>
        <dbReference type="ARBA" id="ARBA00022989"/>
    </source>
</evidence>
<name>A0A3B0RWH1_9ZZZZ</name>
<keyword evidence="9 12" id="KW-0472">Membrane</keyword>
<evidence type="ECO:0000256" key="4">
    <source>
        <dbReference type="ARBA" id="ARBA00021581"/>
    </source>
</evidence>
<evidence type="ECO:0000256" key="3">
    <source>
        <dbReference type="ARBA" id="ARBA00012374"/>
    </source>
</evidence>
<feature type="transmembrane region" description="Helical" evidence="12">
    <location>
        <begin position="190"/>
        <end position="210"/>
    </location>
</feature>
<dbReference type="PANTHER" id="PTHR30622">
    <property type="entry name" value="UNDECAPRENYL-DIPHOSPHATASE"/>
    <property type="match status" value="1"/>
</dbReference>
<evidence type="ECO:0000313" key="13">
    <source>
        <dbReference type="EMBL" id="VAV97860.1"/>
    </source>
</evidence>
<evidence type="ECO:0000256" key="10">
    <source>
        <dbReference type="ARBA" id="ARBA00032707"/>
    </source>
</evidence>
<evidence type="ECO:0000256" key="1">
    <source>
        <dbReference type="ARBA" id="ARBA00004651"/>
    </source>
</evidence>
<evidence type="ECO:0000256" key="9">
    <source>
        <dbReference type="ARBA" id="ARBA00023136"/>
    </source>
</evidence>
<sequence length="274" mass="29169">MTLLQLVLLAIVQGLTEFLPVSSSAHLILVPWVTGGQDQGPLIDLMAHFGSLLAVIVYFRKDVLAILSAGIDLLAGRKDNPASRLFLYLVVATPFSLLVGAVLFLGGYADALRNPTIIGVASIFFGIVLWVSDRFFASRGTVEDRGMSAALWIGLAQMLAFIPGTSRSGITMTAARFLGVGRYEAARFSMLLSIPLLGAMGSAALLKLLTEDATPGAPGLSEGLLVAALSAITAWIAIYLLMKLVEKIGFTPFVLYRIVLGLAILWWMGGVDIS</sequence>
<dbReference type="HAMAP" id="MF_01006">
    <property type="entry name" value="Undec_diphosphatase"/>
    <property type="match status" value="1"/>
</dbReference>
<dbReference type="AlphaFoldDB" id="A0A3B0RWH1"/>
<gene>
    <name evidence="13" type="ORF">MNBD_ALPHA06-934</name>
</gene>
<protein>
    <recommendedName>
        <fullName evidence="4">Undecaprenyl-diphosphatase</fullName>
        <ecNumber evidence="3">3.6.1.27</ecNumber>
    </recommendedName>
    <alternativeName>
        <fullName evidence="10">Undecaprenyl pyrophosphate phosphatase</fullName>
    </alternativeName>
</protein>
<dbReference type="EMBL" id="UOEE01000251">
    <property type="protein sequence ID" value="VAV97860.1"/>
    <property type="molecule type" value="Genomic_DNA"/>
</dbReference>
<dbReference type="GO" id="GO:0050380">
    <property type="term" value="F:undecaprenyl-diphosphatase activity"/>
    <property type="evidence" value="ECO:0007669"/>
    <property type="project" value="UniProtKB-EC"/>
</dbReference>
<keyword evidence="6 12" id="KW-0812">Transmembrane</keyword>
<reference evidence="13" key="1">
    <citation type="submission" date="2018-06" db="EMBL/GenBank/DDBJ databases">
        <authorList>
            <person name="Zhirakovskaya E."/>
        </authorList>
    </citation>
    <scope>NUCLEOTIDE SEQUENCE</scope>
</reference>
<proteinExistence type="inferred from homology"/>
<evidence type="ECO:0000256" key="11">
    <source>
        <dbReference type="ARBA" id="ARBA00047594"/>
    </source>
</evidence>
<accession>A0A3B0RWH1</accession>
<evidence type="ECO:0000256" key="12">
    <source>
        <dbReference type="SAM" id="Phobius"/>
    </source>
</evidence>
<dbReference type="GO" id="GO:0005886">
    <property type="term" value="C:plasma membrane"/>
    <property type="evidence" value="ECO:0007669"/>
    <property type="project" value="UniProtKB-SubCell"/>
</dbReference>
<comment type="catalytic activity">
    <reaction evidence="11">
        <text>di-trans,octa-cis-undecaprenyl diphosphate + H2O = di-trans,octa-cis-undecaprenyl phosphate + phosphate + H(+)</text>
        <dbReference type="Rhea" id="RHEA:28094"/>
        <dbReference type="ChEBI" id="CHEBI:15377"/>
        <dbReference type="ChEBI" id="CHEBI:15378"/>
        <dbReference type="ChEBI" id="CHEBI:43474"/>
        <dbReference type="ChEBI" id="CHEBI:58405"/>
        <dbReference type="ChEBI" id="CHEBI:60392"/>
        <dbReference type="EC" id="3.6.1.27"/>
    </reaction>
</comment>
<keyword evidence="8 12" id="KW-1133">Transmembrane helix</keyword>
<keyword evidence="7 13" id="KW-0378">Hydrolase</keyword>
<evidence type="ECO:0000256" key="2">
    <source>
        <dbReference type="ARBA" id="ARBA00010621"/>
    </source>
</evidence>
<evidence type="ECO:0000256" key="6">
    <source>
        <dbReference type="ARBA" id="ARBA00022692"/>
    </source>
</evidence>
<comment type="similarity">
    <text evidence="2">Belongs to the UppP family.</text>
</comment>
<feature type="transmembrane region" description="Helical" evidence="12">
    <location>
        <begin position="248"/>
        <end position="268"/>
    </location>
</feature>
<dbReference type="EC" id="3.6.1.27" evidence="3"/>
<feature type="transmembrane region" description="Helical" evidence="12">
    <location>
        <begin position="117"/>
        <end position="137"/>
    </location>
</feature>
<dbReference type="InterPro" id="IPR003824">
    <property type="entry name" value="UppP"/>
</dbReference>
<dbReference type="Pfam" id="PF02673">
    <property type="entry name" value="BacA"/>
    <property type="match status" value="1"/>
</dbReference>
<feature type="transmembrane region" description="Helical" evidence="12">
    <location>
        <begin position="85"/>
        <end position="105"/>
    </location>
</feature>
<evidence type="ECO:0000256" key="7">
    <source>
        <dbReference type="ARBA" id="ARBA00022801"/>
    </source>
</evidence>
<evidence type="ECO:0000256" key="5">
    <source>
        <dbReference type="ARBA" id="ARBA00022475"/>
    </source>
</evidence>
<feature type="transmembrane region" description="Helical" evidence="12">
    <location>
        <begin position="222"/>
        <end position="242"/>
    </location>
</feature>
<organism evidence="13">
    <name type="scientific">hydrothermal vent metagenome</name>
    <dbReference type="NCBI Taxonomy" id="652676"/>
    <lineage>
        <taxon>unclassified sequences</taxon>
        <taxon>metagenomes</taxon>
        <taxon>ecological metagenomes</taxon>
    </lineage>
</organism>
<comment type="subcellular location">
    <subcellularLocation>
        <location evidence="1">Cell membrane</location>
        <topology evidence="1">Multi-pass membrane protein</topology>
    </subcellularLocation>
</comment>
<dbReference type="PANTHER" id="PTHR30622:SF4">
    <property type="entry name" value="UNDECAPRENYL-DIPHOSPHATASE"/>
    <property type="match status" value="1"/>
</dbReference>